<organism evidence="3 4">
    <name type="scientific">Microvirga makkahensis</name>
    <dbReference type="NCBI Taxonomy" id="1128670"/>
    <lineage>
        <taxon>Bacteria</taxon>
        <taxon>Pseudomonadati</taxon>
        <taxon>Pseudomonadota</taxon>
        <taxon>Alphaproteobacteria</taxon>
        <taxon>Hyphomicrobiales</taxon>
        <taxon>Methylobacteriaceae</taxon>
        <taxon>Microvirga</taxon>
    </lineage>
</organism>
<feature type="compositionally biased region" description="Acidic residues" evidence="1">
    <location>
        <begin position="41"/>
        <end position="57"/>
    </location>
</feature>
<reference evidence="3 4" key="1">
    <citation type="submission" date="2019-12" db="EMBL/GenBank/DDBJ databases">
        <authorList>
            <person name="Yuan C.-G."/>
        </authorList>
    </citation>
    <scope>NUCLEOTIDE SEQUENCE [LARGE SCALE GENOMIC DNA]</scope>
    <source>
        <strain evidence="3 4">KCTC 23863</strain>
    </source>
</reference>
<evidence type="ECO:0000313" key="4">
    <source>
        <dbReference type="Proteomes" id="UP000436483"/>
    </source>
</evidence>
<feature type="compositionally biased region" description="Acidic residues" evidence="1">
    <location>
        <begin position="81"/>
        <end position="97"/>
    </location>
</feature>
<sequence>MMPLLLDPFYRHPLRLCLLAGVLAGLMVASGAARAQISEDEEVYQSFDEETESEEDLFGFPGQAPPSLQRNFEAGERLADDAEDEFSEGLSDEEQGD</sequence>
<accession>A0A7X3MR81</accession>
<keyword evidence="4" id="KW-1185">Reference proteome</keyword>
<evidence type="ECO:0000313" key="3">
    <source>
        <dbReference type="EMBL" id="MXQ11753.1"/>
    </source>
</evidence>
<keyword evidence="2" id="KW-0732">Signal</keyword>
<dbReference type="EMBL" id="WURB01000005">
    <property type="protein sequence ID" value="MXQ11753.1"/>
    <property type="molecule type" value="Genomic_DNA"/>
</dbReference>
<gene>
    <name evidence="3" type="ORF">GR328_09845</name>
</gene>
<protein>
    <submittedName>
        <fullName evidence="3">Uncharacterized protein</fullName>
    </submittedName>
</protein>
<feature type="chain" id="PRO_5030898411" evidence="2">
    <location>
        <begin position="36"/>
        <end position="97"/>
    </location>
</feature>
<evidence type="ECO:0000256" key="1">
    <source>
        <dbReference type="SAM" id="MobiDB-lite"/>
    </source>
</evidence>
<feature type="region of interest" description="Disordered" evidence="1">
    <location>
        <begin position="41"/>
        <end position="97"/>
    </location>
</feature>
<dbReference type="Proteomes" id="UP000436483">
    <property type="component" value="Unassembled WGS sequence"/>
</dbReference>
<reference evidence="3 4" key="2">
    <citation type="submission" date="2020-01" db="EMBL/GenBank/DDBJ databases">
        <title>Microvirga sp. nov., an arsenate reduction bacterium isolated from Tibet hotspring sediments.</title>
        <authorList>
            <person name="Xian W.-D."/>
            <person name="Li W.-J."/>
        </authorList>
    </citation>
    <scope>NUCLEOTIDE SEQUENCE [LARGE SCALE GENOMIC DNA]</scope>
    <source>
        <strain evidence="3 4">KCTC 23863</strain>
    </source>
</reference>
<name>A0A7X3MR81_9HYPH</name>
<feature type="signal peptide" evidence="2">
    <location>
        <begin position="1"/>
        <end position="35"/>
    </location>
</feature>
<comment type="caution">
    <text evidence="3">The sequence shown here is derived from an EMBL/GenBank/DDBJ whole genome shotgun (WGS) entry which is preliminary data.</text>
</comment>
<proteinExistence type="predicted"/>
<evidence type="ECO:0000256" key="2">
    <source>
        <dbReference type="SAM" id="SignalP"/>
    </source>
</evidence>
<dbReference type="AlphaFoldDB" id="A0A7X3MR81"/>